<dbReference type="PANTHER" id="PTHR14187">
    <property type="entry name" value="ALPHA KINASE/ELONGATION FACTOR 2 KINASE"/>
    <property type="match status" value="1"/>
</dbReference>
<keyword evidence="2" id="KW-1185">Reference proteome</keyword>
<evidence type="ECO:0000313" key="2">
    <source>
        <dbReference type="Proteomes" id="UP000269721"/>
    </source>
</evidence>
<dbReference type="InterPro" id="IPR043129">
    <property type="entry name" value="ATPase_NBD"/>
</dbReference>
<dbReference type="OrthoDB" id="2963168at2759"/>
<evidence type="ECO:0008006" key="3">
    <source>
        <dbReference type="Google" id="ProtNLM"/>
    </source>
</evidence>
<proteinExistence type="predicted"/>
<dbReference type="Proteomes" id="UP000269721">
    <property type="component" value="Unassembled WGS sequence"/>
</dbReference>
<reference evidence="2" key="1">
    <citation type="journal article" date="2018" name="Nat. Microbiol.">
        <title>Leveraging single-cell genomics to expand the fungal tree of life.</title>
        <authorList>
            <person name="Ahrendt S.R."/>
            <person name="Quandt C.A."/>
            <person name="Ciobanu D."/>
            <person name="Clum A."/>
            <person name="Salamov A."/>
            <person name="Andreopoulos B."/>
            <person name="Cheng J.F."/>
            <person name="Woyke T."/>
            <person name="Pelin A."/>
            <person name="Henrissat B."/>
            <person name="Reynolds N.K."/>
            <person name="Benny G.L."/>
            <person name="Smith M.E."/>
            <person name="James T.Y."/>
            <person name="Grigoriev I.V."/>
        </authorList>
    </citation>
    <scope>NUCLEOTIDE SEQUENCE [LARGE SCALE GENOMIC DNA]</scope>
</reference>
<sequence>MLRHSPYSPHLADLARYILATFSWSSFGPNENPNTKFKLLLQPATAHHGSSHPDMDPVNLVAEYLRPLHVFIMETLQSKYGSTLQNEEIAWVFIVPGKLHQRLKRRRPHFRRDLERFSEGQLAQRRGHRSPDAAALYCLKKIDEWKPKSKDVFMTVDAGGGTVDLVVHRVSGSGSNMTLREVAAGTGDACGAIFLDEAFLTAEEKVGAEELELL</sequence>
<name>A0A4P9WKT3_9FUNG</name>
<organism evidence="1 2">
    <name type="scientific">Blyttiomyces helicus</name>
    <dbReference type="NCBI Taxonomy" id="388810"/>
    <lineage>
        <taxon>Eukaryota</taxon>
        <taxon>Fungi</taxon>
        <taxon>Fungi incertae sedis</taxon>
        <taxon>Chytridiomycota</taxon>
        <taxon>Chytridiomycota incertae sedis</taxon>
        <taxon>Chytridiomycetes</taxon>
        <taxon>Chytridiomycetes incertae sedis</taxon>
        <taxon>Blyttiomyces</taxon>
    </lineage>
</organism>
<evidence type="ECO:0000313" key="1">
    <source>
        <dbReference type="EMBL" id="RKO91790.1"/>
    </source>
</evidence>
<protein>
    <recommendedName>
        <fullName evidence="3">Hsp70 protein-domain-containing protein</fullName>
    </recommendedName>
</protein>
<gene>
    <name evidence="1" type="ORF">BDK51DRAFT_49595</name>
</gene>
<dbReference type="AlphaFoldDB" id="A0A4P9WKT3"/>
<dbReference type="EMBL" id="KZ994902">
    <property type="protein sequence ID" value="RKO91790.1"/>
    <property type="molecule type" value="Genomic_DNA"/>
</dbReference>
<dbReference type="PANTHER" id="PTHR14187:SF5">
    <property type="entry name" value="HEAT SHOCK 70 KDA PROTEIN 12A"/>
    <property type="match status" value="1"/>
</dbReference>
<accession>A0A4P9WKT3</accession>
<dbReference type="SUPFAM" id="SSF53067">
    <property type="entry name" value="Actin-like ATPase domain"/>
    <property type="match status" value="1"/>
</dbReference>